<keyword evidence="5 7" id="KW-0560">Oxidoreductase</keyword>
<keyword evidence="6 7" id="KW-0520">NAD</keyword>
<dbReference type="InterPro" id="IPR029479">
    <property type="entry name" value="Nitroreductase"/>
</dbReference>
<dbReference type="InterPro" id="IPR000415">
    <property type="entry name" value="Nitroreductase-like"/>
</dbReference>
<feature type="domain" description="Nitroreductase" evidence="9">
    <location>
        <begin position="41"/>
        <end position="186"/>
    </location>
</feature>
<dbReference type="CDD" id="cd02135">
    <property type="entry name" value="YdjA-like"/>
    <property type="match status" value="1"/>
</dbReference>
<evidence type="ECO:0000256" key="4">
    <source>
        <dbReference type="ARBA" id="ARBA00022857"/>
    </source>
</evidence>
<dbReference type="InterPro" id="IPR026021">
    <property type="entry name" value="YdjA-like"/>
</dbReference>
<dbReference type="Proteomes" id="UP000266385">
    <property type="component" value="Unassembled WGS sequence"/>
</dbReference>
<sequence>MTEMFPPAPPVGEPMLATRPSSDVRKFLSLRRSANKVAIGNPGPDREQLDDILAAATRVPDHRRLSPWRFIVFEGDARAAFGEAAAKVHLEEAPMAGDKEVETTRGLFMRAPVVVAVISSPKDDNRTPVWEQELSAGALAYNLLLTANAAGWAGCWLTEWISFSSGINKLLGLEHSERVAGFIYLGTATMDPQERARPDASSLIQRWTP</sequence>
<dbReference type="GO" id="GO:0016491">
    <property type="term" value="F:oxidoreductase activity"/>
    <property type="evidence" value="ECO:0007669"/>
    <property type="project" value="UniProtKB-UniRule"/>
</dbReference>
<reference evidence="10 11" key="1">
    <citation type="submission" date="2018-08" db="EMBL/GenBank/DDBJ databases">
        <title>Henriciella mobilis sp. nov., isolated from seawater.</title>
        <authorList>
            <person name="Cheng H."/>
            <person name="Wu Y.-H."/>
            <person name="Xu X.-W."/>
            <person name="Guo L.-L."/>
        </authorList>
    </citation>
    <scope>NUCLEOTIDE SEQUENCE [LARGE SCALE GENOMIC DNA]</scope>
    <source>
        <strain evidence="10 11">JN25</strain>
    </source>
</reference>
<dbReference type="RefSeq" id="WP_119377490.1">
    <property type="nucleotide sequence ID" value="NZ_QWFX01000016.1"/>
</dbReference>
<accession>A0A399R9H6</accession>
<dbReference type="InterPro" id="IPR052530">
    <property type="entry name" value="NAD(P)H_nitroreductase"/>
</dbReference>
<feature type="binding site" description="in other chain" evidence="8">
    <location>
        <begin position="156"/>
        <end position="158"/>
    </location>
    <ligand>
        <name>FMN</name>
        <dbReference type="ChEBI" id="CHEBI:58210"/>
        <note>ligand shared between dimeric partners</note>
    </ligand>
</feature>
<dbReference type="EC" id="1.-.-.-" evidence="7"/>
<evidence type="ECO:0000256" key="6">
    <source>
        <dbReference type="ARBA" id="ARBA00023027"/>
    </source>
</evidence>
<dbReference type="EMBL" id="QWFX01000016">
    <property type="protein sequence ID" value="RIJ26597.1"/>
    <property type="molecule type" value="Genomic_DNA"/>
</dbReference>
<comment type="cofactor">
    <cofactor evidence="8">
        <name>FMN</name>
        <dbReference type="ChEBI" id="CHEBI:58210"/>
    </cofactor>
    <text evidence="8">Binds 1 FMN per subunit.</text>
</comment>
<evidence type="ECO:0000256" key="8">
    <source>
        <dbReference type="PIRSR" id="PIRSR000232-1"/>
    </source>
</evidence>
<comment type="similarity">
    <text evidence="1 7">Belongs to the nitroreductase family.</text>
</comment>
<comment type="caution">
    <text evidence="10">The sequence shown here is derived from an EMBL/GenBank/DDBJ whole genome shotgun (WGS) entry which is preliminary data.</text>
</comment>
<protein>
    <recommendedName>
        <fullName evidence="7">Putative NAD(P)H nitroreductase</fullName>
        <ecNumber evidence="7">1.-.-.-</ecNumber>
    </recommendedName>
</protein>
<name>A0A399R9H6_9PROT</name>
<gene>
    <name evidence="10" type="ORF">D1223_16690</name>
</gene>
<evidence type="ECO:0000256" key="3">
    <source>
        <dbReference type="ARBA" id="ARBA00022643"/>
    </source>
</evidence>
<evidence type="ECO:0000256" key="2">
    <source>
        <dbReference type="ARBA" id="ARBA00022630"/>
    </source>
</evidence>
<evidence type="ECO:0000259" key="9">
    <source>
        <dbReference type="Pfam" id="PF00881"/>
    </source>
</evidence>
<feature type="binding site" evidence="8">
    <location>
        <position position="62"/>
    </location>
    <ligand>
        <name>FMN</name>
        <dbReference type="ChEBI" id="CHEBI:58210"/>
        <note>ligand shared between dimeric partners</note>
    </ligand>
</feature>
<dbReference type="OrthoDB" id="9804207at2"/>
<dbReference type="Gene3D" id="3.40.109.10">
    <property type="entry name" value="NADH Oxidase"/>
    <property type="match status" value="1"/>
</dbReference>
<keyword evidence="3 7" id="KW-0288">FMN</keyword>
<dbReference type="PIRSF" id="PIRSF000232">
    <property type="entry name" value="YdjA"/>
    <property type="match status" value="1"/>
</dbReference>
<feature type="binding site" evidence="8">
    <location>
        <position position="58"/>
    </location>
    <ligand>
        <name>FMN</name>
        <dbReference type="ChEBI" id="CHEBI:58210"/>
        <note>ligand shared between dimeric partners</note>
    </ligand>
</feature>
<evidence type="ECO:0000313" key="10">
    <source>
        <dbReference type="EMBL" id="RIJ26597.1"/>
    </source>
</evidence>
<dbReference type="AlphaFoldDB" id="A0A399R9H6"/>
<dbReference type="Pfam" id="PF00881">
    <property type="entry name" value="Nitroreductase"/>
    <property type="match status" value="1"/>
</dbReference>
<keyword evidence="2 7" id="KW-0285">Flavoprotein</keyword>
<evidence type="ECO:0000313" key="11">
    <source>
        <dbReference type="Proteomes" id="UP000266385"/>
    </source>
</evidence>
<keyword evidence="4 7" id="KW-0521">NADP</keyword>
<evidence type="ECO:0000256" key="5">
    <source>
        <dbReference type="ARBA" id="ARBA00023002"/>
    </source>
</evidence>
<organism evidence="10 11">
    <name type="scientific">Henriciella mobilis</name>
    <dbReference type="NCBI Taxonomy" id="2305467"/>
    <lineage>
        <taxon>Bacteria</taxon>
        <taxon>Pseudomonadati</taxon>
        <taxon>Pseudomonadota</taxon>
        <taxon>Alphaproteobacteria</taxon>
        <taxon>Hyphomonadales</taxon>
        <taxon>Hyphomonadaceae</taxon>
        <taxon>Henriciella</taxon>
    </lineage>
</organism>
<proteinExistence type="inferred from homology"/>
<evidence type="ECO:0000256" key="1">
    <source>
        <dbReference type="ARBA" id="ARBA00007118"/>
    </source>
</evidence>
<feature type="binding site" description="in other chain" evidence="8">
    <location>
        <begin position="31"/>
        <end position="33"/>
    </location>
    <ligand>
        <name>FMN</name>
        <dbReference type="ChEBI" id="CHEBI:58210"/>
        <note>ligand shared between dimeric partners</note>
    </ligand>
</feature>
<dbReference type="PANTHER" id="PTHR43821:SF1">
    <property type="entry name" value="NAD(P)H NITROREDUCTASE YDJA-RELATED"/>
    <property type="match status" value="1"/>
</dbReference>
<dbReference type="SUPFAM" id="SSF55469">
    <property type="entry name" value="FMN-dependent nitroreductase-like"/>
    <property type="match status" value="1"/>
</dbReference>
<dbReference type="PANTHER" id="PTHR43821">
    <property type="entry name" value="NAD(P)H NITROREDUCTASE YDJA-RELATED"/>
    <property type="match status" value="1"/>
</dbReference>
<evidence type="ECO:0000256" key="7">
    <source>
        <dbReference type="PIRNR" id="PIRNR000232"/>
    </source>
</evidence>
<keyword evidence="11" id="KW-1185">Reference proteome</keyword>